<proteinExistence type="predicted"/>
<accession>A0A8K0NTA0</accession>
<sequence length="304" mass="34202">MVSFVLLTTITAALLPVAICADLGKNYKEGTEWRFLDHFITWTQQKHPSDTTLANNLRAKGTFWNSERAKGYKPLDKVSPSDKKDSSCIVTFYYPTMPQRGLDSRDPKKDRDHTWGVPFAVNPVCGKNAIPSDSADFPDHDTEAEGDQERAVVFHQLFGGDKHMEDVYLTLTDNLQADQSKDDWTLADFKTYRSSWPGTAGGANNKIYSAFNWTEAEIEDRQSKIYEMAAGWVNAAHNGTIPNPYKFGKGSSKWPEYTGINSFWGYESDGTWITEFPSAESLKQWRVVRSRVLVEVCAVIPSCG</sequence>
<evidence type="ECO:0000313" key="3">
    <source>
        <dbReference type="Proteomes" id="UP000812966"/>
    </source>
</evidence>
<dbReference type="AlphaFoldDB" id="A0A8K0NTA0"/>
<evidence type="ECO:0000256" key="1">
    <source>
        <dbReference type="SAM" id="SignalP"/>
    </source>
</evidence>
<feature type="signal peptide" evidence="1">
    <location>
        <begin position="1"/>
        <end position="20"/>
    </location>
</feature>
<evidence type="ECO:0000313" key="2">
    <source>
        <dbReference type="EMBL" id="KAG7571508.1"/>
    </source>
</evidence>
<gene>
    <name evidence="2" type="ORF">FFLO_00524</name>
</gene>
<keyword evidence="1" id="KW-0732">Signal</keyword>
<reference evidence="2" key="1">
    <citation type="submission" date="2020-04" db="EMBL/GenBank/DDBJ databases">
        <title>Analysis of mating type loci in Filobasidium floriforme.</title>
        <authorList>
            <person name="Nowrousian M."/>
        </authorList>
    </citation>
    <scope>NUCLEOTIDE SEQUENCE</scope>
    <source>
        <strain evidence="2">CBS 6242</strain>
    </source>
</reference>
<feature type="chain" id="PRO_5035456707" evidence="1">
    <location>
        <begin position="21"/>
        <end position="304"/>
    </location>
</feature>
<keyword evidence="3" id="KW-1185">Reference proteome</keyword>
<protein>
    <submittedName>
        <fullName evidence="2">Uncharacterized protein</fullName>
    </submittedName>
</protein>
<dbReference type="EMBL" id="JABELV010000006">
    <property type="protein sequence ID" value="KAG7571508.1"/>
    <property type="molecule type" value="Genomic_DNA"/>
</dbReference>
<dbReference type="Proteomes" id="UP000812966">
    <property type="component" value="Unassembled WGS sequence"/>
</dbReference>
<comment type="caution">
    <text evidence="2">The sequence shown here is derived from an EMBL/GenBank/DDBJ whole genome shotgun (WGS) entry which is preliminary data.</text>
</comment>
<organism evidence="2 3">
    <name type="scientific">Filobasidium floriforme</name>
    <dbReference type="NCBI Taxonomy" id="5210"/>
    <lineage>
        <taxon>Eukaryota</taxon>
        <taxon>Fungi</taxon>
        <taxon>Dikarya</taxon>
        <taxon>Basidiomycota</taxon>
        <taxon>Agaricomycotina</taxon>
        <taxon>Tremellomycetes</taxon>
        <taxon>Filobasidiales</taxon>
        <taxon>Filobasidiaceae</taxon>
        <taxon>Filobasidium</taxon>
    </lineage>
</organism>
<name>A0A8K0NTA0_9TREE</name>